<keyword evidence="6" id="KW-1133">Transmembrane helix</keyword>
<dbReference type="PROSITE" id="PS51352">
    <property type="entry name" value="THIOREDOXIN_2"/>
    <property type="match status" value="1"/>
</dbReference>
<dbReference type="OrthoDB" id="117402at2"/>
<dbReference type="STRING" id="1136941.ACH46_18170"/>
<organism evidence="8 9">
    <name type="scientific">Gordonia phthalatica</name>
    <dbReference type="NCBI Taxonomy" id="1136941"/>
    <lineage>
        <taxon>Bacteria</taxon>
        <taxon>Bacillati</taxon>
        <taxon>Actinomycetota</taxon>
        <taxon>Actinomycetes</taxon>
        <taxon>Mycobacteriales</taxon>
        <taxon>Gordoniaceae</taxon>
        <taxon>Gordonia</taxon>
    </lineage>
</organism>
<evidence type="ECO:0000256" key="6">
    <source>
        <dbReference type="SAM" id="Phobius"/>
    </source>
</evidence>
<dbReference type="InterPro" id="IPR012336">
    <property type="entry name" value="Thioredoxin-like_fold"/>
</dbReference>
<dbReference type="RefSeq" id="WP_062394174.1">
    <property type="nucleotide sequence ID" value="NZ_CP011853.1"/>
</dbReference>
<comment type="similarity">
    <text evidence="1">Belongs to the thioredoxin family. DsbA subfamily.</text>
</comment>
<dbReference type="Pfam" id="PF13462">
    <property type="entry name" value="Thioredoxin_4"/>
    <property type="match status" value="1"/>
</dbReference>
<sequence>MSEARSNRPGWLVPALVVILAGALIGFVLVYNSGDDAAPAQRPQAGELFPYDSGIERRDAADRLAFGKVDAPVTMVVFSDFQCPYCAQWSTESLPALLKRVDAGQLRIEMRDISVFGDASRRAAQAAYAAALQDRYLDFHDALFANGKKRAAGDLSGEALVRTAAGLGLDVDRFRADLTSAATVAAVDLSEGEAATAGAYSTPTFILGGQPMLGANPPETYLAKLDELLPGTPD</sequence>
<dbReference type="GO" id="GO:0016491">
    <property type="term" value="F:oxidoreductase activity"/>
    <property type="evidence" value="ECO:0007669"/>
    <property type="project" value="UniProtKB-KW"/>
</dbReference>
<dbReference type="SUPFAM" id="SSF52833">
    <property type="entry name" value="Thioredoxin-like"/>
    <property type="match status" value="1"/>
</dbReference>
<evidence type="ECO:0000256" key="2">
    <source>
        <dbReference type="ARBA" id="ARBA00022729"/>
    </source>
</evidence>
<dbReference type="Gene3D" id="3.40.30.10">
    <property type="entry name" value="Glutaredoxin"/>
    <property type="match status" value="1"/>
</dbReference>
<keyword evidence="9" id="KW-1185">Reference proteome</keyword>
<feature type="transmembrane region" description="Helical" evidence="6">
    <location>
        <begin position="12"/>
        <end position="31"/>
    </location>
</feature>
<reference evidence="8 9" key="2">
    <citation type="journal article" date="2017" name="Int. J. Syst. Evol. Microbiol.">
        <title>Gordonia phthalatica sp. nov., a di-n-butyl phthalate-degrading bacterium isolated from activated sludge.</title>
        <authorList>
            <person name="Jin D."/>
            <person name="Kong X."/>
            <person name="Jia M."/>
            <person name="Yu X."/>
            <person name="Wang X."/>
            <person name="Zhuang X."/>
            <person name="Deng Y."/>
            <person name="Bai Z."/>
        </authorList>
    </citation>
    <scope>NUCLEOTIDE SEQUENCE [LARGE SCALE GENOMIC DNA]</scope>
    <source>
        <strain evidence="8 9">QH-11</strain>
    </source>
</reference>
<keyword evidence="6" id="KW-0812">Transmembrane</keyword>
<dbReference type="PATRIC" id="fig|1136941.3.peg.3715"/>
<dbReference type="KEGG" id="goq:ACH46_18170"/>
<keyword evidence="2" id="KW-0732">Signal</keyword>
<evidence type="ECO:0000259" key="7">
    <source>
        <dbReference type="PROSITE" id="PS51352"/>
    </source>
</evidence>
<protein>
    <recommendedName>
        <fullName evidence="7">Thioredoxin domain-containing protein</fullName>
    </recommendedName>
</protein>
<proteinExistence type="inferred from homology"/>
<evidence type="ECO:0000313" key="9">
    <source>
        <dbReference type="Proteomes" id="UP000063789"/>
    </source>
</evidence>
<keyword evidence="5" id="KW-0676">Redox-active center</keyword>
<dbReference type="Proteomes" id="UP000063789">
    <property type="component" value="Chromosome"/>
</dbReference>
<accession>A0A0N9NJD8</accession>
<keyword evidence="6" id="KW-0472">Membrane</keyword>
<evidence type="ECO:0000256" key="4">
    <source>
        <dbReference type="ARBA" id="ARBA00023157"/>
    </source>
</evidence>
<dbReference type="InterPro" id="IPR036249">
    <property type="entry name" value="Thioredoxin-like_sf"/>
</dbReference>
<keyword evidence="4" id="KW-1015">Disulfide bond</keyword>
<evidence type="ECO:0000256" key="1">
    <source>
        <dbReference type="ARBA" id="ARBA00005791"/>
    </source>
</evidence>
<dbReference type="InterPro" id="IPR013766">
    <property type="entry name" value="Thioredoxin_domain"/>
</dbReference>
<gene>
    <name evidence="8" type="ORF">ACH46_18170</name>
</gene>
<feature type="domain" description="Thioredoxin" evidence="7">
    <location>
        <begin position="43"/>
        <end position="176"/>
    </location>
</feature>
<dbReference type="EMBL" id="CP011853">
    <property type="protein sequence ID" value="ALG86073.1"/>
    <property type="molecule type" value="Genomic_DNA"/>
</dbReference>
<dbReference type="AlphaFoldDB" id="A0A0N9NJD8"/>
<evidence type="ECO:0000313" key="8">
    <source>
        <dbReference type="EMBL" id="ALG86073.1"/>
    </source>
</evidence>
<reference evidence="9" key="1">
    <citation type="submission" date="2015-06" db="EMBL/GenBank/DDBJ databases">
        <title>Complete genome sequence and metabolic analysis of phthalate degradation pathway in Gordonia sp. QH-11.</title>
        <authorList>
            <person name="Jin D."/>
            <person name="Kong X."/>
            <person name="Bai Z."/>
        </authorList>
    </citation>
    <scope>NUCLEOTIDE SEQUENCE [LARGE SCALE GENOMIC DNA]</scope>
    <source>
        <strain evidence="9">QH-11</strain>
    </source>
</reference>
<name>A0A0N9NJD8_9ACTN</name>
<evidence type="ECO:0000256" key="3">
    <source>
        <dbReference type="ARBA" id="ARBA00023002"/>
    </source>
</evidence>
<keyword evidence="3" id="KW-0560">Oxidoreductase</keyword>
<evidence type="ECO:0000256" key="5">
    <source>
        <dbReference type="ARBA" id="ARBA00023284"/>
    </source>
</evidence>
<dbReference type="PANTHER" id="PTHR13887">
    <property type="entry name" value="GLUTATHIONE S-TRANSFERASE KAPPA"/>
    <property type="match status" value="1"/>
</dbReference>
<dbReference type="PANTHER" id="PTHR13887:SF14">
    <property type="entry name" value="DISULFIDE BOND FORMATION PROTEIN D"/>
    <property type="match status" value="1"/>
</dbReference>